<dbReference type="PANTHER" id="PTHR31001">
    <property type="entry name" value="UNCHARACTERIZED TRANSCRIPTIONAL REGULATORY PROTEIN"/>
    <property type="match status" value="1"/>
</dbReference>
<dbReference type="CDD" id="cd12148">
    <property type="entry name" value="fungal_TF_MHR"/>
    <property type="match status" value="1"/>
</dbReference>
<dbReference type="GO" id="GO:0005634">
    <property type="term" value="C:nucleus"/>
    <property type="evidence" value="ECO:0007669"/>
    <property type="project" value="UniProtKB-SubCell"/>
</dbReference>
<dbReference type="InterPro" id="IPR050613">
    <property type="entry name" value="Sec_Metabolite_Reg"/>
</dbReference>
<feature type="compositionally biased region" description="Acidic residues" evidence="3">
    <location>
        <begin position="190"/>
        <end position="212"/>
    </location>
</feature>
<keyword evidence="6" id="KW-1185">Reference proteome</keyword>
<gene>
    <name evidence="5" type="ORF">PG999_002477</name>
</gene>
<feature type="domain" description="Sfi1 spindle body" evidence="4">
    <location>
        <begin position="489"/>
        <end position="605"/>
    </location>
</feature>
<feature type="region of interest" description="Disordered" evidence="3">
    <location>
        <begin position="953"/>
        <end position="1002"/>
    </location>
</feature>
<comment type="subcellular location">
    <subcellularLocation>
        <location evidence="1">Nucleus</location>
    </subcellularLocation>
</comment>
<dbReference type="InterPro" id="IPR013665">
    <property type="entry name" value="Sfi1_dom"/>
</dbReference>
<organism evidence="5 6">
    <name type="scientific">Apiospora kogelbergensis</name>
    <dbReference type="NCBI Taxonomy" id="1337665"/>
    <lineage>
        <taxon>Eukaryota</taxon>
        <taxon>Fungi</taxon>
        <taxon>Dikarya</taxon>
        <taxon>Ascomycota</taxon>
        <taxon>Pezizomycotina</taxon>
        <taxon>Sordariomycetes</taxon>
        <taxon>Xylariomycetidae</taxon>
        <taxon>Amphisphaeriales</taxon>
        <taxon>Apiosporaceae</taxon>
        <taxon>Apiospora</taxon>
    </lineage>
</organism>
<dbReference type="Proteomes" id="UP001392437">
    <property type="component" value="Unassembled WGS sequence"/>
</dbReference>
<feature type="region of interest" description="Disordered" evidence="3">
    <location>
        <begin position="1086"/>
        <end position="1110"/>
    </location>
</feature>
<keyword evidence="2" id="KW-0539">Nucleus</keyword>
<feature type="region of interest" description="Disordered" evidence="3">
    <location>
        <begin position="163"/>
        <end position="233"/>
    </location>
</feature>
<dbReference type="PANTHER" id="PTHR31001:SF40">
    <property type="entry name" value="ZN(II)2CYS6 TRANSCRIPTION FACTOR (EUROFUNG)"/>
    <property type="match status" value="1"/>
</dbReference>
<evidence type="ECO:0000256" key="3">
    <source>
        <dbReference type="SAM" id="MobiDB-lite"/>
    </source>
</evidence>
<feature type="compositionally biased region" description="Basic and acidic residues" evidence="3">
    <location>
        <begin position="964"/>
        <end position="982"/>
    </location>
</feature>
<feature type="compositionally biased region" description="Polar residues" evidence="3">
    <location>
        <begin position="165"/>
        <end position="179"/>
    </location>
</feature>
<evidence type="ECO:0000256" key="2">
    <source>
        <dbReference type="ARBA" id="ARBA00023242"/>
    </source>
</evidence>
<evidence type="ECO:0000313" key="5">
    <source>
        <dbReference type="EMBL" id="KAK8130097.1"/>
    </source>
</evidence>
<sequence length="1650" mass="186252">MMLSLSAQPDREDHARCTNRYVFKMASGSDSGSLSTIPEINSSEEQSHRFFANVSANHNSHAPAMAGPAPQDFHDNELQLIFDVVQRAEELLPSAGTAVTALYAAHSEICHKQGLRAEVDQRKATLFFKLGSRTYADTLRGSFEEWLRRMNCTIRFDDNEDSAVESYSDTNDDNFSSLSDHPDLAYDADGATDSDEDTSERPDEDGDIDEEEGGKAPSPHGENLGVQRREVEAGPESFLERSAIAFENHRAKFAAVSNIQQWQARSSGLEMQLEMFHDAREADFIDTAEDRFMYWKDTAAELEEAPVSHIPSNVYSKRIETIACRTYEILTTKKILAQWRRQCAKQPPEPVVELPEEEYEEDEAGDLHLSKLAVRAHDTLMKSRVFTWWSNRASEEEDKARVALRAHEMGLKSKAFGVRPRLEVLAHALQQRMLSNDGLVSPTDVPERPASAPVTSTLSLGPPLQSPAPIVKSDEVLPQVVDVAQEEPEEDERTMIARRHILRMRFFRAWAQYTQTHTDKVKDHVMHATFDSWRGKSDALVDNISRYSQQHEQITATVTLQRWINTAFETAGLNAKAEEVETRTRVESALKPWLAKARAGRRLEEKKGGDFWQWYNTPLRDVAFDRAASLYHEDRKKRETVSRWRLVAKEARAKGDVRQDWASRADYYRAMTTTLRTWKARAREHAVQTSMKEDAFDTWRQLSAGDLPRQQQMQSFAERADFFYKMTEILPAWQLVAGEASEGHRQLQEYSERANFYYRARDTVLLWRSLAKKRRKARFKEAHLEVRRRVKKGMGEYCIAQWRDRLHASYDRYEEMNVALEDAIAGREYIVTAETFGTWRQRAQEKTQLSLISNDTIKQRTIDAWRERHLAAQDMQFEAGQYRENRNMGKALRAWNLNSLQISSRRHTVDNIREKSGRRLLRQAPQGNGDVAEGAQLQASRLLSRNSLISSWRSTATLESPPPRYREPREEEGVAEKPRAEPQVEAETPYAPTPGRPQLLLGSFGKQQTTTPLAPVPSRQAAWQARDSILGAYADDSDEVAAARATSSTPLPEPDEPAHPPPGYLGPTSFFPVFEEAQTHLLTPSMSESTAALADPSDSLASLTPGRPQEPEETLKLCLEVISCIPSRSVSEVLFARNINPNDTWLPGGRLRLAHSLYDAFGTSLEGTRRYPHLRDMANTLCSNSKARFNEDHEDPDEYMGAICGPQLRWEGLGMMFTYWAFSAALTRDVESDPGGQNVVTGRQMVLRFTKCVSKCIEICRKLRASPNTVFVFLCFRHVLLESNVSGDAMISTFTGRPPLLNARHVSTPLPLDIDDELLLGDRQRLLEVARRPEIADERHFYENKMKSVTIMRARGMMAFIRNDILDISLGQIHGDVAASLRQLSQLRQRELETYSSFPEVLAFRLEEVGGNALDPATRYARFLVRLEHLQNLFFIQRLYAKHGQSDRSELLTVSYEMVALTTYFWTHRDWFTGILGDYEWLVMSYAAPAGGILSMELLSPSPPPLLPASTPTPGLGTSATTVPSSRDNTTTGRGNSLPAGPSPSSSSAAAGPSSSSPRSFGTPPKRSQIVQQLSLLVGFLEWIRPSAPNGELCRTVGRIIRHILDQTLDGPPVGLGGDAPPLVDWNQVDFSTDVSNYFNFDLLDTFDWL</sequence>
<feature type="compositionally biased region" description="Low complexity" evidence="3">
    <location>
        <begin position="1535"/>
        <end position="1565"/>
    </location>
</feature>
<feature type="compositionally biased region" description="Low complexity" evidence="3">
    <location>
        <begin position="1508"/>
        <end position="1519"/>
    </location>
</feature>
<comment type="caution">
    <text evidence="5">The sequence shown here is derived from an EMBL/GenBank/DDBJ whole genome shotgun (WGS) entry which is preliminary data.</text>
</comment>
<protein>
    <submittedName>
        <fullName evidence="5">N-terminal binuclear Zn cluster-containing protein</fullName>
    </submittedName>
</protein>
<dbReference type="Pfam" id="PF08457">
    <property type="entry name" value="Sfi1"/>
    <property type="match status" value="2"/>
</dbReference>
<dbReference type="EMBL" id="JAQQWP010000002">
    <property type="protein sequence ID" value="KAK8130097.1"/>
    <property type="molecule type" value="Genomic_DNA"/>
</dbReference>
<evidence type="ECO:0000256" key="1">
    <source>
        <dbReference type="ARBA" id="ARBA00004123"/>
    </source>
</evidence>
<evidence type="ECO:0000313" key="6">
    <source>
        <dbReference type="Proteomes" id="UP001392437"/>
    </source>
</evidence>
<feature type="domain" description="Sfi1 spindle body" evidence="4">
    <location>
        <begin position="741"/>
        <end position="923"/>
    </location>
</feature>
<reference evidence="5 6" key="1">
    <citation type="submission" date="2023-01" db="EMBL/GenBank/DDBJ databases">
        <title>Analysis of 21 Apiospora genomes using comparative genomics revels a genus with tremendous synthesis potential of carbohydrate active enzymes and secondary metabolites.</title>
        <authorList>
            <person name="Sorensen T."/>
        </authorList>
    </citation>
    <scope>NUCLEOTIDE SEQUENCE [LARGE SCALE GENOMIC DNA]</scope>
    <source>
        <strain evidence="5 6">CBS 117206</strain>
    </source>
</reference>
<evidence type="ECO:0000259" key="4">
    <source>
        <dbReference type="Pfam" id="PF08457"/>
    </source>
</evidence>
<feature type="compositionally biased region" description="Low complexity" evidence="3">
    <location>
        <begin position="1089"/>
        <end position="1104"/>
    </location>
</feature>
<feature type="compositionally biased region" description="Polar residues" evidence="3">
    <location>
        <begin position="1520"/>
        <end position="1534"/>
    </location>
</feature>
<feature type="region of interest" description="Disordered" evidence="3">
    <location>
        <begin position="441"/>
        <end position="463"/>
    </location>
</feature>
<name>A0AAW0R890_9PEZI</name>
<accession>A0AAW0R890</accession>
<feature type="region of interest" description="Disordered" evidence="3">
    <location>
        <begin position="1038"/>
        <end position="1068"/>
    </location>
</feature>
<feature type="region of interest" description="Disordered" evidence="3">
    <location>
        <begin position="1505"/>
        <end position="1566"/>
    </location>
</feature>
<proteinExistence type="predicted"/>